<evidence type="ECO:0000259" key="14">
    <source>
        <dbReference type="PROSITE" id="PS50112"/>
    </source>
</evidence>
<dbReference type="Proteomes" id="UP001284601">
    <property type="component" value="Unassembled WGS sequence"/>
</dbReference>
<feature type="region of interest" description="Disordered" evidence="11">
    <location>
        <begin position="973"/>
        <end position="993"/>
    </location>
</feature>
<dbReference type="Gene3D" id="3.30.565.10">
    <property type="entry name" value="Histidine kinase-like ATPase, C-terminal domain"/>
    <property type="match status" value="1"/>
</dbReference>
<dbReference type="PANTHER" id="PTHR43711:SF30">
    <property type="entry name" value="HISTIDINE KINASE"/>
    <property type="match status" value="1"/>
</dbReference>
<keyword evidence="9" id="KW-0902">Two-component regulatory system</keyword>
<dbReference type="Gene3D" id="3.30.450.40">
    <property type="match status" value="2"/>
</dbReference>
<dbReference type="InterPro" id="IPR036890">
    <property type="entry name" value="HATPase_C_sf"/>
</dbReference>
<dbReference type="NCBIfam" id="TIGR00229">
    <property type="entry name" value="sensory_box"/>
    <property type="match status" value="1"/>
</dbReference>
<name>A0ABU4HK44_9ACTN</name>
<dbReference type="Pfam" id="PF02518">
    <property type="entry name" value="HATPase_c"/>
    <property type="match status" value="1"/>
</dbReference>
<dbReference type="Pfam" id="PF05227">
    <property type="entry name" value="CHASE3"/>
    <property type="match status" value="1"/>
</dbReference>
<dbReference type="EC" id="2.7.13.3" evidence="3"/>
<feature type="transmembrane region" description="Helical" evidence="12">
    <location>
        <begin position="185"/>
        <end position="205"/>
    </location>
</feature>
<evidence type="ECO:0000256" key="7">
    <source>
        <dbReference type="ARBA" id="ARBA00022777"/>
    </source>
</evidence>
<dbReference type="InterPro" id="IPR005467">
    <property type="entry name" value="His_kinase_dom"/>
</dbReference>
<dbReference type="InterPro" id="IPR050736">
    <property type="entry name" value="Sensor_HK_Regulatory"/>
</dbReference>
<dbReference type="Pfam" id="PF00672">
    <property type="entry name" value="HAMP"/>
    <property type="match status" value="1"/>
</dbReference>
<dbReference type="InterPro" id="IPR035965">
    <property type="entry name" value="PAS-like_dom_sf"/>
</dbReference>
<feature type="coiled-coil region" evidence="10">
    <location>
        <begin position="244"/>
        <end position="288"/>
    </location>
</feature>
<feature type="domain" description="PAS" evidence="14">
    <location>
        <begin position="452"/>
        <end position="523"/>
    </location>
</feature>
<evidence type="ECO:0000256" key="5">
    <source>
        <dbReference type="ARBA" id="ARBA00022679"/>
    </source>
</evidence>
<dbReference type="RefSeq" id="WP_318595885.1">
    <property type="nucleotide sequence ID" value="NZ_JAWSTH010000007.1"/>
</dbReference>
<evidence type="ECO:0000256" key="6">
    <source>
        <dbReference type="ARBA" id="ARBA00022692"/>
    </source>
</evidence>
<keyword evidence="17" id="KW-1185">Reference proteome</keyword>
<dbReference type="SUPFAM" id="SSF55785">
    <property type="entry name" value="PYP-like sensor domain (PAS domain)"/>
    <property type="match status" value="1"/>
</dbReference>
<reference evidence="17" key="1">
    <citation type="submission" date="2023-07" db="EMBL/GenBank/DDBJ databases">
        <title>Conexibacter stalactiti sp. nov., isolated from stalactites in a lava cave and emended description of the genus Conexibacter.</title>
        <authorList>
            <person name="Lee S.D."/>
        </authorList>
    </citation>
    <scope>NUCLEOTIDE SEQUENCE [LARGE SCALE GENOMIC DNA]</scope>
    <source>
        <strain evidence="17">KCTC 39840</strain>
    </source>
</reference>
<dbReference type="EMBL" id="JAWSTH010000007">
    <property type="protein sequence ID" value="MDW5593625.1"/>
    <property type="molecule type" value="Genomic_DNA"/>
</dbReference>
<accession>A0ABU4HK44</accession>
<dbReference type="SUPFAM" id="SSF55781">
    <property type="entry name" value="GAF domain-like"/>
    <property type="match status" value="2"/>
</dbReference>
<feature type="domain" description="HAMP" evidence="15">
    <location>
        <begin position="207"/>
        <end position="259"/>
    </location>
</feature>
<dbReference type="SMART" id="SM00304">
    <property type="entry name" value="HAMP"/>
    <property type="match status" value="1"/>
</dbReference>
<dbReference type="CDD" id="cd00082">
    <property type="entry name" value="HisKA"/>
    <property type="match status" value="1"/>
</dbReference>
<evidence type="ECO:0000313" key="17">
    <source>
        <dbReference type="Proteomes" id="UP001284601"/>
    </source>
</evidence>
<dbReference type="SUPFAM" id="SSF158472">
    <property type="entry name" value="HAMP domain-like"/>
    <property type="match status" value="1"/>
</dbReference>
<dbReference type="PROSITE" id="PS50112">
    <property type="entry name" value="PAS"/>
    <property type="match status" value="1"/>
</dbReference>
<dbReference type="CDD" id="cd00130">
    <property type="entry name" value="PAS"/>
    <property type="match status" value="1"/>
</dbReference>
<dbReference type="InterPro" id="IPR036097">
    <property type="entry name" value="HisK_dim/P_sf"/>
</dbReference>
<dbReference type="InterPro" id="IPR029016">
    <property type="entry name" value="GAF-like_dom_sf"/>
</dbReference>
<dbReference type="CDD" id="cd19410">
    <property type="entry name" value="HK9-like_sensor"/>
    <property type="match status" value="1"/>
</dbReference>
<dbReference type="SMART" id="SM00065">
    <property type="entry name" value="GAF"/>
    <property type="match status" value="1"/>
</dbReference>
<keyword evidence="12" id="KW-0472">Membrane</keyword>
<dbReference type="InterPro" id="IPR007891">
    <property type="entry name" value="CHASE3"/>
</dbReference>
<evidence type="ECO:0000256" key="8">
    <source>
        <dbReference type="ARBA" id="ARBA00022989"/>
    </source>
</evidence>
<dbReference type="Pfam" id="PF00512">
    <property type="entry name" value="HisKA"/>
    <property type="match status" value="1"/>
</dbReference>
<dbReference type="CDD" id="cd00075">
    <property type="entry name" value="HATPase"/>
    <property type="match status" value="1"/>
</dbReference>
<dbReference type="SUPFAM" id="SSF55874">
    <property type="entry name" value="ATPase domain of HSP90 chaperone/DNA topoisomerase II/histidine kinase"/>
    <property type="match status" value="1"/>
</dbReference>
<dbReference type="SMART" id="SM00387">
    <property type="entry name" value="HATPase_c"/>
    <property type="match status" value="1"/>
</dbReference>
<dbReference type="PANTHER" id="PTHR43711">
    <property type="entry name" value="TWO-COMPONENT HISTIDINE KINASE"/>
    <property type="match status" value="1"/>
</dbReference>
<dbReference type="Pfam" id="PF00989">
    <property type="entry name" value="PAS"/>
    <property type="match status" value="1"/>
</dbReference>
<keyword evidence="6 12" id="KW-0812">Transmembrane</keyword>
<dbReference type="InterPro" id="IPR003594">
    <property type="entry name" value="HATPase_dom"/>
</dbReference>
<keyword evidence="5" id="KW-0808">Transferase</keyword>
<evidence type="ECO:0000256" key="3">
    <source>
        <dbReference type="ARBA" id="ARBA00012438"/>
    </source>
</evidence>
<keyword evidence="8 12" id="KW-1133">Transmembrane helix</keyword>
<evidence type="ECO:0000256" key="11">
    <source>
        <dbReference type="SAM" id="MobiDB-lite"/>
    </source>
</evidence>
<feature type="domain" description="Histidine kinase" evidence="13">
    <location>
        <begin position="755"/>
        <end position="973"/>
    </location>
</feature>
<dbReference type="PRINTS" id="PR00344">
    <property type="entry name" value="BCTRLSENSOR"/>
</dbReference>
<keyword evidence="16" id="KW-0547">Nucleotide-binding</keyword>
<keyword evidence="16" id="KW-0067">ATP-binding</keyword>
<dbReference type="GO" id="GO:0005524">
    <property type="term" value="F:ATP binding"/>
    <property type="evidence" value="ECO:0007669"/>
    <property type="project" value="UniProtKB-KW"/>
</dbReference>
<dbReference type="SUPFAM" id="SSF47384">
    <property type="entry name" value="Homodimeric domain of signal transducing histidine kinase"/>
    <property type="match status" value="1"/>
</dbReference>
<evidence type="ECO:0000313" key="16">
    <source>
        <dbReference type="EMBL" id="MDW5593625.1"/>
    </source>
</evidence>
<keyword evidence="4" id="KW-0597">Phosphoprotein</keyword>
<evidence type="ECO:0000256" key="10">
    <source>
        <dbReference type="SAM" id="Coils"/>
    </source>
</evidence>
<organism evidence="16 17">
    <name type="scientific">Conexibacter stalactiti</name>
    <dbReference type="NCBI Taxonomy" id="1940611"/>
    <lineage>
        <taxon>Bacteria</taxon>
        <taxon>Bacillati</taxon>
        <taxon>Actinomycetota</taxon>
        <taxon>Thermoleophilia</taxon>
        <taxon>Solirubrobacterales</taxon>
        <taxon>Conexibacteraceae</taxon>
        <taxon>Conexibacter</taxon>
    </lineage>
</organism>
<evidence type="ECO:0000256" key="9">
    <source>
        <dbReference type="ARBA" id="ARBA00023012"/>
    </source>
</evidence>
<keyword evidence="10" id="KW-0175">Coiled coil</keyword>
<dbReference type="InterPro" id="IPR003661">
    <property type="entry name" value="HisK_dim/P_dom"/>
</dbReference>
<dbReference type="Gene3D" id="6.10.340.10">
    <property type="match status" value="1"/>
</dbReference>
<dbReference type="PROSITE" id="PS50885">
    <property type="entry name" value="HAMP"/>
    <property type="match status" value="1"/>
</dbReference>
<proteinExistence type="predicted"/>
<dbReference type="Gene3D" id="1.10.287.130">
    <property type="match status" value="1"/>
</dbReference>
<dbReference type="InterPro" id="IPR004358">
    <property type="entry name" value="Sig_transdc_His_kin-like_C"/>
</dbReference>
<evidence type="ECO:0000256" key="4">
    <source>
        <dbReference type="ARBA" id="ARBA00022553"/>
    </source>
</evidence>
<dbReference type="InterPro" id="IPR003660">
    <property type="entry name" value="HAMP_dom"/>
</dbReference>
<evidence type="ECO:0000256" key="1">
    <source>
        <dbReference type="ARBA" id="ARBA00000085"/>
    </source>
</evidence>
<comment type="catalytic activity">
    <reaction evidence="1">
        <text>ATP + protein L-histidine = ADP + protein N-phospho-L-histidine.</text>
        <dbReference type="EC" id="2.7.13.3"/>
    </reaction>
</comment>
<dbReference type="SMART" id="SM00388">
    <property type="entry name" value="HisKA"/>
    <property type="match status" value="1"/>
</dbReference>
<evidence type="ECO:0000259" key="13">
    <source>
        <dbReference type="PROSITE" id="PS50109"/>
    </source>
</evidence>
<gene>
    <name evidence="16" type="ORF">R7226_04715</name>
</gene>
<evidence type="ECO:0000256" key="2">
    <source>
        <dbReference type="ARBA" id="ARBA00004236"/>
    </source>
</evidence>
<dbReference type="Gene3D" id="3.30.450.20">
    <property type="entry name" value="PAS domain"/>
    <property type="match status" value="1"/>
</dbReference>
<evidence type="ECO:0000256" key="12">
    <source>
        <dbReference type="SAM" id="Phobius"/>
    </source>
</evidence>
<comment type="subcellular location">
    <subcellularLocation>
        <location evidence="2">Cell membrane</location>
    </subcellularLocation>
</comment>
<keyword evidence="7" id="KW-0418">Kinase</keyword>
<dbReference type="Pfam" id="PF13185">
    <property type="entry name" value="GAF_2"/>
    <property type="match status" value="1"/>
</dbReference>
<dbReference type="InterPro" id="IPR000014">
    <property type="entry name" value="PAS"/>
</dbReference>
<comment type="caution">
    <text evidence="16">The sequence shown here is derived from an EMBL/GenBank/DDBJ whole genome shotgun (WGS) entry which is preliminary data.</text>
</comment>
<sequence length="993" mass="106408">MRGLNGRLAIGAALLLLVVAAAFAVTLHSVDRLHDANRDLARSLTAIAAADRLERLVIDAETSQRGFILTGDEAFLAPYDDARRELAGAERALLDALPASTSNGRRPLAESAIAKVDEYVGRYVPGQVTLATDDPAAARAVVASGRGKRRVDAIRADFSALERAERQHAAAVREDSDAAADRATFFALLGLIVCPLLVVLYGGYLSRLVVVPIRRVAAAATRRANGEFDARAEAGGVAEARTLIDAFNEMADSAQHSRDELEHQNAELEAQQGELERTLEELAREKERGDAFHRVVARISAAAELEELGDVLLEEIGDVLDADAGLLYTLDVTDPEGPLLLSSARGFDRSRLPRRLQPGSGLAGRALAERRAVHVEHGEGGLTIPAFGGEAALRHELHLPLLGSTRVAGVLSFGRVGEAPFSATAIDLAGRLADPAAVGLVRALATRYAQHHAEVNQAVLETAQDAYIAADHDAVVLDWSPQAEALFGWSVEEAVGRRIPDLIVPPSEQQTFENRYDQLLADAEYVGTRTHRFAVTTCSRDRRELTVELSIVPLRVGTGWRTNAFVRDISSRLLREREREARGAVSRVLAEVEGREQLIDPTLAALGETMEWPLVAFWVPEPDGRLRCAGIWRAPEAEALDGLVRQVRDGGHEPGAGLPGRVWSAGEAGWAAVAGELLATDGAPAEANVGITTAIPVGRGPHAVGVMQYWQHEGTPPDTELLDTLDGIAGLVVQVAEKRAAEAEADRLKNEFFALVSHELRTPLTSIVGYVELVLEEEAGEVNEQQKRFLAIVERNGKRLQRLVGDLLFVAQVEAGTLNLEHGRASLETVVRDAVDGARPRAEQAQVTVTATTEPVPQMRGDADRLGQLVDNLISNALKFTPAGGSVTVALRNRGDEAELAVTDTGIGIPAAEQARLFDRFFRASTAVAEEIPGIGLGLSICQAIAEGHGGRIQVESEVGRGTTFRVLLPLRTTSDDERPAEQAANGNGARGA</sequence>
<evidence type="ECO:0000259" key="15">
    <source>
        <dbReference type="PROSITE" id="PS50885"/>
    </source>
</evidence>
<protein>
    <recommendedName>
        <fullName evidence="3">histidine kinase</fullName>
        <ecNumber evidence="3">2.7.13.3</ecNumber>
    </recommendedName>
</protein>
<dbReference type="InterPro" id="IPR003018">
    <property type="entry name" value="GAF"/>
</dbReference>
<dbReference type="SMART" id="SM00091">
    <property type="entry name" value="PAS"/>
    <property type="match status" value="1"/>
</dbReference>
<dbReference type="PROSITE" id="PS50109">
    <property type="entry name" value="HIS_KIN"/>
    <property type="match status" value="1"/>
</dbReference>
<dbReference type="InterPro" id="IPR013767">
    <property type="entry name" value="PAS_fold"/>
</dbReference>